<organism evidence="9 10">
    <name type="scientific">Coffea arabica</name>
    <name type="common">Arabian coffee</name>
    <dbReference type="NCBI Taxonomy" id="13443"/>
    <lineage>
        <taxon>Eukaryota</taxon>
        <taxon>Viridiplantae</taxon>
        <taxon>Streptophyta</taxon>
        <taxon>Embryophyta</taxon>
        <taxon>Tracheophyta</taxon>
        <taxon>Spermatophyta</taxon>
        <taxon>Magnoliopsida</taxon>
        <taxon>eudicotyledons</taxon>
        <taxon>Gunneridae</taxon>
        <taxon>Pentapetalae</taxon>
        <taxon>asterids</taxon>
        <taxon>lamiids</taxon>
        <taxon>Gentianales</taxon>
        <taxon>Rubiaceae</taxon>
        <taxon>Ixoroideae</taxon>
        <taxon>Gardenieae complex</taxon>
        <taxon>Bertiereae - Coffeeae clade</taxon>
        <taxon>Coffeeae</taxon>
        <taxon>Coffea</taxon>
    </lineage>
</organism>
<dbReference type="PANTHER" id="PTHR48017">
    <property type="entry name" value="OS05G0424000 PROTEIN-RELATED"/>
    <property type="match status" value="1"/>
</dbReference>
<dbReference type="InterPro" id="IPR020635">
    <property type="entry name" value="Tyr_kinase_cat_dom"/>
</dbReference>
<feature type="transmembrane region" description="Helical" evidence="7">
    <location>
        <begin position="256"/>
        <end position="277"/>
    </location>
</feature>
<feature type="transmembrane region" description="Helical" evidence="7">
    <location>
        <begin position="289"/>
        <end position="310"/>
    </location>
</feature>
<keyword evidence="5 7" id="KW-1133">Transmembrane helix</keyword>
<evidence type="ECO:0000256" key="5">
    <source>
        <dbReference type="ARBA" id="ARBA00022989"/>
    </source>
</evidence>
<dbReference type="PROSITE" id="PS00109">
    <property type="entry name" value="PROTEIN_KINASE_TYR"/>
    <property type="match status" value="1"/>
</dbReference>
<sequence length="612" mass="68439">MVLQRKLLCNLGQIQFSYPFTSTNKVPTGLLFTSLNDNIPIGTARGLRYLHEDCRVGCIIHRDLRPHNILLTHDFEPLVADFGLARLHREWELCDEEQVIGTYGYLAPEYFTDAKVTEKVDIYAFGLVLLELITGEKTGALPNYSGQQFLFKNFHPLGTLEESHSLADKQRFLDPCLVSYELQSFPYELRAMSNAASLCLQKDPDLRPPMSKVLRILEGGGKVVPLFDSLTHKISHYHFRTCTGGRYNKLSGIAQYGNLVGFTIGYIITSANSMVAIKRSYCFHKHGHSFGCHTPINLFIIIFGVIQVFLSQIPNIQELSMLSLLTTVMCCCHASIGLGLSIAKVAGGRPHVKTSLTGVFIDGDKSNTNNLWTTFTALGNLAFAYGFSDVLIEIQDTLGSSKPENRVMKQASLAGISISTLFYMSCGLLGYAAFGDKAPGNILAGFGFFEPFWLIDLANIFVVIHLTGAYQICGQPVFGFVESFTRHRWPNTGLVNHEYAINMPGYGVHRVTLFRMIWRTTYVIITTVIAMMFPFFNDIVGLIGALSFWPLTVYFPIKMRIERKKIPIFSFKWVWMQTLSMCCLLTSIAATIGSIQGIVKSLQTFKIFQSIA</sequence>
<gene>
    <name evidence="10" type="primary">LOC113696360</name>
</gene>
<dbReference type="InterPro" id="IPR013057">
    <property type="entry name" value="AA_transpt_TM"/>
</dbReference>
<name>A0ABM4UXU1_COFAR</name>
<protein>
    <submittedName>
        <fullName evidence="10">Amino acid permease 6-like</fullName>
    </submittedName>
</protein>
<feature type="transmembrane region" description="Helical" evidence="7">
    <location>
        <begin position="411"/>
        <end position="432"/>
    </location>
</feature>
<evidence type="ECO:0000256" key="2">
    <source>
        <dbReference type="ARBA" id="ARBA00022448"/>
    </source>
</evidence>
<dbReference type="SUPFAM" id="SSF56112">
    <property type="entry name" value="Protein kinase-like (PK-like)"/>
    <property type="match status" value="1"/>
</dbReference>
<evidence type="ECO:0000259" key="8">
    <source>
        <dbReference type="PROSITE" id="PS50011"/>
    </source>
</evidence>
<keyword evidence="6 7" id="KW-0472">Membrane</keyword>
<keyword evidence="2" id="KW-0813">Transport</keyword>
<dbReference type="InterPro" id="IPR008266">
    <property type="entry name" value="Tyr_kinase_AS"/>
</dbReference>
<evidence type="ECO:0000256" key="3">
    <source>
        <dbReference type="ARBA" id="ARBA00022692"/>
    </source>
</evidence>
<evidence type="ECO:0000256" key="7">
    <source>
        <dbReference type="SAM" id="Phobius"/>
    </source>
</evidence>
<evidence type="ECO:0000313" key="10">
    <source>
        <dbReference type="RefSeq" id="XP_071912107.1"/>
    </source>
</evidence>
<dbReference type="Pfam" id="PF01490">
    <property type="entry name" value="Aa_trans"/>
    <property type="match status" value="1"/>
</dbReference>
<feature type="transmembrane region" description="Helical" evidence="7">
    <location>
        <begin position="452"/>
        <end position="473"/>
    </location>
</feature>
<reference evidence="10" key="1">
    <citation type="submission" date="2025-08" db="UniProtKB">
        <authorList>
            <consortium name="RefSeq"/>
        </authorList>
    </citation>
    <scope>IDENTIFICATION</scope>
    <source>
        <tissue evidence="10">Leaves</tissue>
    </source>
</reference>
<feature type="transmembrane region" description="Helical" evidence="7">
    <location>
        <begin position="516"/>
        <end position="533"/>
    </location>
</feature>
<evidence type="ECO:0000313" key="9">
    <source>
        <dbReference type="Proteomes" id="UP001652660"/>
    </source>
</evidence>
<dbReference type="RefSeq" id="XP_071912107.1">
    <property type="nucleotide sequence ID" value="XM_072056006.1"/>
</dbReference>
<dbReference type="Proteomes" id="UP001652660">
    <property type="component" value="Chromosome 6e"/>
</dbReference>
<proteinExistence type="predicted"/>
<comment type="subcellular location">
    <subcellularLocation>
        <location evidence="1">Membrane</location>
    </subcellularLocation>
</comment>
<feature type="transmembrane region" description="Helical" evidence="7">
    <location>
        <begin position="322"/>
        <end position="343"/>
    </location>
</feature>
<accession>A0ABM4UXU1</accession>
<keyword evidence="4" id="KW-0029">Amino-acid transport</keyword>
<dbReference type="SMART" id="SM00219">
    <property type="entry name" value="TyrKc"/>
    <property type="match status" value="1"/>
</dbReference>
<dbReference type="Pfam" id="PF00069">
    <property type="entry name" value="Pkinase"/>
    <property type="match status" value="1"/>
</dbReference>
<evidence type="ECO:0000256" key="6">
    <source>
        <dbReference type="ARBA" id="ARBA00023136"/>
    </source>
</evidence>
<dbReference type="InterPro" id="IPR011009">
    <property type="entry name" value="Kinase-like_dom_sf"/>
</dbReference>
<evidence type="ECO:0000256" key="4">
    <source>
        <dbReference type="ARBA" id="ARBA00022970"/>
    </source>
</evidence>
<dbReference type="Gene3D" id="1.10.510.10">
    <property type="entry name" value="Transferase(Phosphotransferase) domain 1"/>
    <property type="match status" value="1"/>
</dbReference>
<evidence type="ECO:0000256" key="1">
    <source>
        <dbReference type="ARBA" id="ARBA00004370"/>
    </source>
</evidence>
<feature type="domain" description="Protein kinase" evidence="8">
    <location>
        <begin position="1"/>
        <end position="227"/>
    </location>
</feature>
<feature type="transmembrane region" description="Helical" evidence="7">
    <location>
        <begin position="578"/>
        <end position="599"/>
    </location>
</feature>
<dbReference type="InterPro" id="IPR000719">
    <property type="entry name" value="Prot_kinase_dom"/>
</dbReference>
<dbReference type="GeneID" id="113696360"/>
<dbReference type="PROSITE" id="PS50011">
    <property type="entry name" value="PROTEIN_KINASE_DOM"/>
    <property type="match status" value="1"/>
</dbReference>
<keyword evidence="3 7" id="KW-0812">Transmembrane</keyword>
<keyword evidence="9" id="KW-1185">Reference proteome</keyword>